<name>A0A4R0GMA6_9ACTN</name>
<proteinExistence type="predicted"/>
<organism evidence="2 3">
    <name type="scientific">Micromonospora zingiberis</name>
    <dbReference type="NCBI Taxonomy" id="2053011"/>
    <lineage>
        <taxon>Bacteria</taxon>
        <taxon>Bacillati</taxon>
        <taxon>Actinomycetota</taxon>
        <taxon>Actinomycetes</taxon>
        <taxon>Micromonosporales</taxon>
        <taxon>Micromonosporaceae</taxon>
        <taxon>Micromonospora</taxon>
    </lineage>
</organism>
<accession>A0A4R0GMA6</accession>
<evidence type="ECO:0000256" key="1">
    <source>
        <dbReference type="SAM" id="MobiDB-lite"/>
    </source>
</evidence>
<protein>
    <submittedName>
        <fullName evidence="2">Uncharacterized protein</fullName>
    </submittedName>
</protein>
<feature type="region of interest" description="Disordered" evidence="1">
    <location>
        <begin position="1"/>
        <end position="21"/>
    </location>
</feature>
<dbReference type="AlphaFoldDB" id="A0A4R0GMA6"/>
<comment type="caution">
    <text evidence="2">The sequence shown here is derived from an EMBL/GenBank/DDBJ whole genome shotgun (WGS) entry which is preliminary data.</text>
</comment>
<dbReference type="Proteomes" id="UP000292274">
    <property type="component" value="Unassembled WGS sequence"/>
</dbReference>
<evidence type="ECO:0000313" key="2">
    <source>
        <dbReference type="EMBL" id="TCB96621.1"/>
    </source>
</evidence>
<keyword evidence="3" id="KW-1185">Reference proteome</keyword>
<gene>
    <name evidence="2" type="ORF">E0H26_15965</name>
</gene>
<dbReference type="EMBL" id="SJJR01000009">
    <property type="protein sequence ID" value="TCB96621.1"/>
    <property type="molecule type" value="Genomic_DNA"/>
</dbReference>
<evidence type="ECO:0000313" key="3">
    <source>
        <dbReference type="Proteomes" id="UP000292274"/>
    </source>
</evidence>
<reference evidence="2 3" key="1">
    <citation type="submission" date="2019-02" db="EMBL/GenBank/DDBJ databases">
        <title>Jishengella sp. nov., isolated from a root of Zingiber montanum.</title>
        <authorList>
            <person name="Kuncharoen N."/>
            <person name="Kudo T."/>
            <person name="Masahiro Y."/>
            <person name="Ohkuma M."/>
            <person name="Tanasupawat S."/>
        </authorList>
    </citation>
    <scope>NUCLEOTIDE SEQUENCE [LARGE SCALE GENOMIC DNA]</scope>
    <source>
        <strain evidence="2 3">PLAI 1-1</strain>
    </source>
</reference>
<sequence>MTPTPCDPAHAATPHRPVDQEVCVAGSPGPRRKLLDQRGRWGWGRWGGGGGVGEVGWGGVGWVMGRKGGGWGG</sequence>